<protein>
    <submittedName>
        <fullName evidence="2">Uncharacterized protein</fullName>
    </submittedName>
</protein>
<evidence type="ECO:0000313" key="3">
    <source>
        <dbReference type="Proteomes" id="UP000502823"/>
    </source>
</evidence>
<evidence type="ECO:0000256" key="1">
    <source>
        <dbReference type="SAM" id="MobiDB-lite"/>
    </source>
</evidence>
<feature type="region of interest" description="Disordered" evidence="1">
    <location>
        <begin position="213"/>
        <end position="236"/>
    </location>
</feature>
<feature type="region of interest" description="Disordered" evidence="1">
    <location>
        <begin position="70"/>
        <end position="91"/>
    </location>
</feature>
<keyword evidence="3" id="KW-1185">Reference proteome</keyword>
<feature type="non-terminal residue" evidence="2">
    <location>
        <position position="1"/>
    </location>
</feature>
<feature type="compositionally biased region" description="Basic and acidic residues" evidence="1">
    <location>
        <begin position="382"/>
        <end position="392"/>
    </location>
</feature>
<feature type="region of interest" description="Disordered" evidence="1">
    <location>
        <begin position="370"/>
        <end position="398"/>
    </location>
</feature>
<feature type="compositionally biased region" description="Basic and acidic residues" evidence="1">
    <location>
        <begin position="136"/>
        <end position="146"/>
    </location>
</feature>
<dbReference type="EMBL" id="BLKM01000190">
    <property type="protein sequence ID" value="GFG29992.1"/>
    <property type="molecule type" value="Genomic_DNA"/>
</dbReference>
<feature type="compositionally biased region" description="Basic and acidic residues" evidence="1">
    <location>
        <begin position="120"/>
        <end position="129"/>
    </location>
</feature>
<dbReference type="Proteomes" id="UP000502823">
    <property type="component" value="Unassembled WGS sequence"/>
</dbReference>
<gene>
    <name evidence="2" type="ORF">Cfor_10192</name>
</gene>
<feature type="region of interest" description="Disordered" evidence="1">
    <location>
        <begin position="303"/>
        <end position="333"/>
    </location>
</feature>
<evidence type="ECO:0000313" key="2">
    <source>
        <dbReference type="EMBL" id="GFG29992.1"/>
    </source>
</evidence>
<dbReference type="InParanoid" id="A0A6L2PFL7"/>
<dbReference type="OrthoDB" id="8197781at2759"/>
<sequence>LDPYNLAYVSFTPSASNPHPEFADEVYFPAQAEEEVQQELVMGPGSVDVVEAENDERSAQGRHRFPKSLLLAKKSYPNKSGEKDRRESPLSTQSILLASLLKPSDAKEGVFSQRYNTPDSFREGLETRDLYQSSEDGGRFNEREPGEGSTAWSQFSLHYNTPDSFRAGTETRDEVYDRDTVTVTPARLPGHYNAPDKFHAGFESRDISVVDKEGFVPPGEVGQDLSDANEVPGDSPRIFLGLKNGVIIPEDEMVPDEFREQEKGKIPARLNPELEELDGVYYRTGNSLDRVPAVDDMVEEDGQRYRGGSEGKAYTEGGLVYLPEQTRESDVPARGDLQEVLDDGLDALLDEYDALDRGFKRRERLDVKKPGPYFSTNNYAFRRSETRDEQDSKQASVT</sequence>
<comment type="caution">
    <text evidence="2">The sequence shown here is derived from an EMBL/GenBank/DDBJ whole genome shotgun (WGS) entry which is preliminary data.</text>
</comment>
<name>A0A6L2PFL7_COPFO</name>
<feature type="region of interest" description="Disordered" evidence="1">
    <location>
        <begin position="117"/>
        <end position="150"/>
    </location>
</feature>
<organism evidence="2 3">
    <name type="scientific">Coptotermes formosanus</name>
    <name type="common">Formosan subterranean termite</name>
    <dbReference type="NCBI Taxonomy" id="36987"/>
    <lineage>
        <taxon>Eukaryota</taxon>
        <taxon>Metazoa</taxon>
        <taxon>Ecdysozoa</taxon>
        <taxon>Arthropoda</taxon>
        <taxon>Hexapoda</taxon>
        <taxon>Insecta</taxon>
        <taxon>Pterygota</taxon>
        <taxon>Neoptera</taxon>
        <taxon>Polyneoptera</taxon>
        <taxon>Dictyoptera</taxon>
        <taxon>Blattodea</taxon>
        <taxon>Blattoidea</taxon>
        <taxon>Termitoidae</taxon>
        <taxon>Rhinotermitidae</taxon>
        <taxon>Coptotermes</taxon>
    </lineage>
</organism>
<proteinExistence type="predicted"/>
<reference evidence="3" key="1">
    <citation type="submission" date="2020-01" db="EMBL/GenBank/DDBJ databases">
        <title>Draft genome sequence of the Termite Coptotermes fromosanus.</title>
        <authorList>
            <person name="Itakura S."/>
            <person name="Yosikawa Y."/>
            <person name="Umezawa K."/>
        </authorList>
    </citation>
    <scope>NUCLEOTIDE SEQUENCE [LARGE SCALE GENOMIC DNA]</scope>
</reference>
<dbReference type="AlphaFoldDB" id="A0A6L2PFL7"/>
<accession>A0A6L2PFL7</accession>